<gene>
    <name evidence="2" type="ORF">ACFFX0_23360</name>
</gene>
<name>A0ABV5G4V5_9MICC</name>
<evidence type="ECO:0000313" key="2">
    <source>
        <dbReference type="EMBL" id="MFB9073970.1"/>
    </source>
</evidence>
<protein>
    <submittedName>
        <fullName evidence="2">Uncharacterized protein</fullName>
    </submittedName>
</protein>
<sequence>MLIPEPRNSVESSGTLRAAPPSADHPYRTDRPVQIRESAYRCCCRWYRPESCSG</sequence>
<keyword evidence="3" id="KW-1185">Reference proteome</keyword>
<accession>A0ABV5G4V5</accession>
<dbReference type="Proteomes" id="UP001589575">
    <property type="component" value="Unassembled WGS sequence"/>
</dbReference>
<proteinExistence type="predicted"/>
<organism evidence="2 3">
    <name type="scientific">Citricoccus parietis</name>
    <dbReference type="NCBI Taxonomy" id="592307"/>
    <lineage>
        <taxon>Bacteria</taxon>
        <taxon>Bacillati</taxon>
        <taxon>Actinomycetota</taxon>
        <taxon>Actinomycetes</taxon>
        <taxon>Micrococcales</taxon>
        <taxon>Micrococcaceae</taxon>
        <taxon>Citricoccus</taxon>
    </lineage>
</organism>
<feature type="region of interest" description="Disordered" evidence="1">
    <location>
        <begin position="1"/>
        <end position="31"/>
    </location>
</feature>
<reference evidence="2 3" key="1">
    <citation type="submission" date="2024-09" db="EMBL/GenBank/DDBJ databases">
        <authorList>
            <person name="Sun Q."/>
            <person name="Mori K."/>
        </authorList>
    </citation>
    <scope>NUCLEOTIDE SEQUENCE [LARGE SCALE GENOMIC DNA]</scope>
    <source>
        <strain evidence="2 3">CCM 7609</strain>
    </source>
</reference>
<evidence type="ECO:0000313" key="3">
    <source>
        <dbReference type="Proteomes" id="UP001589575"/>
    </source>
</evidence>
<dbReference type="EMBL" id="JBHMFI010000001">
    <property type="protein sequence ID" value="MFB9073970.1"/>
    <property type="molecule type" value="Genomic_DNA"/>
</dbReference>
<evidence type="ECO:0000256" key="1">
    <source>
        <dbReference type="SAM" id="MobiDB-lite"/>
    </source>
</evidence>
<comment type="caution">
    <text evidence="2">The sequence shown here is derived from an EMBL/GenBank/DDBJ whole genome shotgun (WGS) entry which is preliminary data.</text>
</comment>